<dbReference type="RefSeq" id="XP_001471063.1">
    <property type="nucleotide sequence ID" value="XM_001471013.1"/>
</dbReference>
<evidence type="ECO:0007829" key="4">
    <source>
        <dbReference type="PDB" id="6Z1P"/>
    </source>
</evidence>
<dbReference type="EMBL" id="GG662245">
    <property type="protein sequence ID" value="EDK31306.1"/>
    <property type="molecule type" value="Genomic_DNA"/>
</dbReference>
<feature type="compositionally biased region" description="Low complexity" evidence="1">
    <location>
        <begin position="198"/>
        <end position="213"/>
    </location>
</feature>
<keyword evidence="4" id="KW-0002">3D-structure</keyword>
<protein>
    <submittedName>
        <fullName evidence="2">Uncharacterized protein</fullName>
    </submittedName>
</protein>
<dbReference type="KEGG" id="tet:TTHERM_00647339"/>
<gene>
    <name evidence="2" type="ORF">TTHERM_00647339</name>
</gene>
<reference evidence="3" key="1">
    <citation type="journal article" date="2006" name="PLoS Biol.">
        <title>Macronuclear genome sequence of the ciliate Tetrahymena thermophila, a model eukaryote.</title>
        <authorList>
            <person name="Eisen J.A."/>
            <person name="Coyne R.S."/>
            <person name="Wu M."/>
            <person name="Wu D."/>
            <person name="Thiagarajan M."/>
            <person name="Wortman J.R."/>
            <person name="Badger J.H."/>
            <person name="Ren Q."/>
            <person name="Amedeo P."/>
            <person name="Jones K.M."/>
            <person name="Tallon L.J."/>
            <person name="Delcher A.L."/>
            <person name="Salzberg S.L."/>
            <person name="Silva J.C."/>
            <person name="Haas B.J."/>
            <person name="Majoros W.H."/>
            <person name="Farzad M."/>
            <person name="Carlton J.M."/>
            <person name="Smith R.K. Jr."/>
            <person name="Garg J."/>
            <person name="Pearlman R.E."/>
            <person name="Karrer K.M."/>
            <person name="Sun L."/>
            <person name="Manning G."/>
            <person name="Elde N.C."/>
            <person name="Turkewitz A.P."/>
            <person name="Asai D.J."/>
            <person name="Wilkes D.E."/>
            <person name="Wang Y."/>
            <person name="Cai H."/>
            <person name="Collins K."/>
            <person name="Stewart B.A."/>
            <person name="Lee S.R."/>
            <person name="Wilamowska K."/>
            <person name="Weinberg Z."/>
            <person name="Ruzzo W.L."/>
            <person name="Wloga D."/>
            <person name="Gaertig J."/>
            <person name="Frankel J."/>
            <person name="Tsao C.-C."/>
            <person name="Gorovsky M.A."/>
            <person name="Keeling P.J."/>
            <person name="Waller R.F."/>
            <person name="Patron N.J."/>
            <person name="Cherry J.M."/>
            <person name="Stover N.A."/>
            <person name="Krieger C.J."/>
            <person name="del Toro C."/>
            <person name="Ryder H.F."/>
            <person name="Williamson S.C."/>
            <person name="Barbeau R.A."/>
            <person name="Hamilton E.P."/>
            <person name="Orias E."/>
        </authorList>
    </citation>
    <scope>NUCLEOTIDE SEQUENCE [LARGE SCALE GENOMIC DNA]</scope>
    <source>
        <strain evidence="3">SB210</strain>
    </source>
</reference>
<feature type="compositionally biased region" description="Polar residues" evidence="1">
    <location>
        <begin position="122"/>
        <end position="150"/>
    </location>
</feature>
<dbReference type="AlphaFoldDB" id="A4VCP7"/>
<evidence type="ECO:0000313" key="3">
    <source>
        <dbReference type="Proteomes" id="UP000009168"/>
    </source>
</evidence>
<dbReference type="InParanoid" id="A4VCP7"/>
<dbReference type="Proteomes" id="UP000009168">
    <property type="component" value="Unassembled WGS sequence"/>
</dbReference>
<feature type="region of interest" description="Disordered" evidence="1">
    <location>
        <begin position="828"/>
        <end position="858"/>
    </location>
</feature>
<feature type="region of interest" description="Disordered" evidence="1">
    <location>
        <begin position="30"/>
        <end position="213"/>
    </location>
</feature>
<organism evidence="2 3">
    <name type="scientific">Tetrahymena thermophila (strain SB210)</name>
    <dbReference type="NCBI Taxonomy" id="312017"/>
    <lineage>
        <taxon>Eukaryota</taxon>
        <taxon>Sar</taxon>
        <taxon>Alveolata</taxon>
        <taxon>Ciliophora</taxon>
        <taxon>Intramacronucleata</taxon>
        <taxon>Oligohymenophorea</taxon>
        <taxon>Hymenostomatida</taxon>
        <taxon>Tetrahymenina</taxon>
        <taxon>Tetrahymenidae</taxon>
        <taxon>Tetrahymena</taxon>
    </lineage>
</organism>
<feature type="compositionally biased region" description="Low complexity" evidence="1">
    <location>
        <begin position="44"/>
        <end position="72"/>
    </location>
</feature>
<feature type="compositionally biased region" description="Polar residues" evidence="1">
    <location>
        <begin position="103"/>
        <end position="112"/>
    </location>
</feature>
<dbReference type="STRING" id="312017.A4VCP7"/>
<name>A4VCP7_TETTS</name>
<evidence type="ECO:0000256" key="1">
    <source>
        <dbReference type="SAM" id="MobiDB-lite"/>
    </source>
</evidence>
<feature type="compositionally biased region" description="Basic and acidic residues" evidence="1">
    <location>
        <begin position="828"/>
        <end position="846"/>
    </location>
</feature>
<dbReference type="OMA" id="SEIRQRW"/>
<accession>A4VCP7</accession>
<evidence type="ECO:0000313" key="2">
    <source>
        <dbReference type="EMBL" id="EDK31306.1"/>
    </source>
</evidence>
<dbReference type="HOGENOM" id="CLU_285378_0_0_1"/>
<dbReference type="EMDB" id="EMD-11032"/>
<proteinExistence type="evidence at protein level"/>
<sequence>MIRSILKQVKGNLTKGNSFNAKLNEIPVRCFSSSTGEGNEGDAPKNQQEQQQQKDQQPQQQQQPLQNQGKNQKQFDNKRNFQNNQQGANADRNADKQKKNFTPFKQQSNNQNYRKREDGESDQQNQGGFRSNSQNQQNSTGFTSSQNQRNQPKKEVLSFNLKKAEDQSNRDSSNQQDNKQRPQRPQRENQNDQASEQSEGQSYQKSSTSSYGSEGMFLNQLFKSEQNKTEKQKGANQHQQLMKRIKSYEQNGNPSEQEMRMAIECYNSCGLYDKTIATFQTYKDNFVKGKQGVSLNETILNSVFESYLKNSSSKFNDVNEFFLIHFAQTKQLKLIYKDNIQNYISRVCIDPYLNLSQRIEFLSEFVNMFTNSQDADSLVTSSFNNIDLSSLSSLFGNADTQQYIQASKTLATLMNLSIQHNKGSFNQLGKNTEFNKVQFEIINTKKIFNNLLNLKQYEICREIVEALSRGNLLHSHTFTSKSSEQQKYIDYKDLIKFSLDFQVSVNYWIDVIAKKVDFESFTQLFSSAILELRMNQNPPKVFSIEQVYDFFYNISNYGALNPTQVYILMDISIYLKEYNLAIELFTHHQKYTNRRRDNFVYEKMIQVVNSINLRQQAGKSNKDHVLQAYRKLYTEAEQQTGKPIGFLNSKIYEIKSCILDQNHDSAYSIFNDRFLKESIANYQALKMKYFLLLLLEKQDERDLQYSEISINKFINGLAPKQLIQIWNDDRNDTYLAKQLANKENDYNEFVKRIEVEKYYSIIKRDINNGFYTIEDRRQNMDVMMNEYERYVIDNFEVLDPEYTLDGKLKGAVLDGILKIRKYEEVHLKKEERRKEKQSKKGEKESDSQTSQALIQHQKEMEDTQIEINKILGRPIDTPVNVPELYKKYDTEDKMNNKYIERYVKNLQQNEFNKEGRLYKMKFMNLDQYKEASQCYPELVEQAEILARPQIPSDVNLVFELMTWGAENQQPLAIQLGEIYCDLNGIPVPSSLVEKINKAIDPYNDNLDFINQITSAKRLIGDINRERVYQTYTHFSQKPKFAEQVNQLGEEDKYRDEATYVLQQEQAASRLTKYGIPKKYIMEQLKA</sequence>
<dbReference type="GeneID" id="7833640"/>
<feature type="compositionally biased region" description="Basic and acidic residues" evidence="1">
    <location>
        <begin position="152"/>
        <end position="169"/>
    </location>
</feature>
<dbReference type="PDB" id="6Z1P">
    <property type="method" value="EM"/>
    <property type="resolution" value="3.70 A"/>
    <property type="chains" value="BS=1-1086"/>
</dbReference>
<reference evidence="4" key="2">
    <citation type="journal article" date="2020" name="Elife">
        <title>Ciliate mitoribosome illuminates evolutionary steps of mitochondrial translation.</title>
        <authorList>
            <person name="Tobiasson V."/>
            <person name="Amunts A."/>
        </authorList>
    </citation>
    <scope>STRUCTURE BY ELECTRON MICROSCOPY (3.70 ANGSTROMS)</scope>
</reference>
<keyword evidence="3" id="KW-1185">Reference proteome</keyword>